<name>A0A7C8J5M2_9PEZI</name>
<dbReference type="Pfam" id="PF00251">
    <property type="entry name" value="Glyco_hydro_32N"/>
    <property type="match status" value="1"/>
</dbReference>
<dbReference type="FunFam" id="2.60.120.560:FF:000003">
    <property type="entry name" value="Extracellular exo-inulinase inuE"/>
    <property type="match status" value="1"/>
</dbReference>
<feature type="domain" description="Glycosyl hydrolase family 32 C-terminal" evidence="8">
    <location>
        <begin position="384"/>
        <end position="536"/>
    </location>
</feature>
<dbReference type="Gene3D" id="2.115.10.20">
    <property type="entry name" value="Glycosyl hydrolase domain, family 43"/>
    <property type="match status" value="1"/>
</dbReference>
<feature type="chain" id="PRO_5028981721" description="Glycosyl hydrolase family 32 N-terminal domain-containing protein" evidence="6">
    <location>
        <begin position="22"/>
        <end position="574"/>
    </location>
</feature>
<dbReference type="InterPro" id="IPR013189">
    <property type="entry name" value="Glyco_hydro_32_C"/>
</dbReference>
<organism evidence="9 10">
    <name type="scientific">Xylaria multiplex</name>
    <dbReference type="NCBI Taxonomy" id="323545"/>
    <lineage>
        <taxon>Eukaryota</taxon>
        <taxon>Fungi</taxon>
        <taxon>Dikarya</taxon>
        <taxon>Ascomycota</taxon>
        <taxon>Pezizomycotina</taxon>
        <taxon>Sordariomycetes</taxon>
        <taxon>Xylariomycetidae</taxon>
        <taxon>Xylariales</taxon>
        <taxon>Xylariaceae</taxon>
        <taxon>Xylaria</taxon>
    </lineage>
</organism>
<reference evidence="9 10" key="1">
    <citation type="submission" date="2019-12" db="EMBL/GenBank/DDBJ databases">
        <title>Draft genome sequence of the ascomycete Xylaria multiplex DSM 110363.</title>
        <authorList>
            <person name="Buettner E."/>
            <person name="Kellner H."/>
        </authorList>
    </citation>
    <scope>NUCLEOTIDE SEQUENCE [LARGE SCALE GENOMIC DNA]</scope>
    <source>
        <strain evidence="9 10">DSM 110363</strain>
    </source>
</reference>
<keyword evidence="2 6" id="KW-0732">Signal</keyword>
<comment type="similarity">
    <text evidence="1 5">Belongs to the glycosyl hydrolase 32 family.</text>
</comment>
<dbReference type="SUPFAM" id="SSF49899">
    <property type="entry name" value="Concanavalin A-like lectins/glucanases"/>
    <property type="match status" value="1"/>
</dbReference>
<protein>
    <recommendedName>
        <fullName evidence="11">Glycosyl hydrolase family 32 N-terminal domain-containing protein</fullName>
    </recommendedName>
</protein>
<feature type="domain" description="Glycosyl hydrolase family 32 N-terminal" evidence="7">
    <location>
        <begin position="33"/>
        <end position="379"/>
    </location>
</feature>
<keyword evidence="10" id="KW-1185">Reference proteome</keyword>
<dbReference type="PANTHER" id="PTHR42800">
    <property type="entry name" value="EXOINULINASE INUD (AFU_ORTHOLOGUE AFUA_5G00480)"/>
    <property type="match status" value="1"/>
</dbReference>
<evidence type="ECO:0000256" key="5">
    <source>
        <dbReference type="RuleBase" id="RU362110"/>
    </source>
</evidence>
<dbReference type="GO" id="GO:0051670">
    <property type="term" value="F:inulinase activity"/>
    <property type="evidence" value="ECO:0007669"/>
    <property type="project" value="UniProtKB-ARBA"/>
</dbReference>
<gene>
    <name evidence="9" type="ORF">GQX73_g2194</name>
</gene>
<dbReference type="InterPro" id="IPR013148">
    <property type="entry name" value="Glyco_hydro_32_N"/>
</dbReference>
<dbReference type="SUPFAM" id="SSF75005">
    <property type="entry name" value="Arabinanase/levansucrase/invertase"/>
    <property type="match status" value="1"/>
</dbReference>
<keyword evidence="3 5" id="KW-0378">Hydrolase</keyword>
<evidence type="ECO:0000256" key="6">
    <source>
        <dbReference type="SAM" id="SignalP"/>
    </source>
</evidence>
<evidence type="ECO:0000256" key="3">
    <source>
        <dbReference type="ARBA" id="ARBA00022801"/>
    </source>
</evidence>
<feature type="signal peptide" evidence="6">
    <location>
        <begin position="1"/>
        <end position="21"/>
    </location>
</feature>
<dbReference type="AlphaFoldDB" id="A0A7C8J5M2"/>
<dbReference type="Gene3D" id="2.60.120.560">
    <property type="entry name" value="Exo-inulinase, domain 1"/>
    <property type="match status" value="1"/>
</dbReference>
<comment type="caution">
    <text evidence="9">The sequence shown here is derived from an EMBL/GenBank/DDBJ whole genome shotgun (WGS) entry which is preliminary data.</text>
</comment>
<dbReference type="Proteomes" id="UP000481858">
    <property type="component" value="Unassembled WGS sequence"/>
</dbReference>
<dbReference type="PANTHER" id="PTHR42800:SF1">
    <property type="entry name" value="EXOINULINASE INUD (AFU_ORTHOLOGUE AFUA_5G00480)"/>
    <property type="match status" value="1"/>
</dbReference>
<evidence type="ECO:0000256" key="1">
    <source>
        <dbReference type="ARBA" id="ARBA00009902"/>
    </source>
</evidence>
<evidence type="ECO:0000313" key="10">
    <source>
        <dbReference type="Proteomes" id="UP000481858"/>
    </source>
</evidence>
<dbReference type="GO" id="GO:0004575">
    <property type="term" value="F:sucrose alpha-glucosidase activity"/>
    <property type="evidence" value="ECO:0007669"/>
    <property type="project" value="TreeGrafter"/>
</dbReference>
<evidence type="ECO:0000259" key="7">
    <source>
        <dbReference type="Pfam" id="PF00251"/>
    </source>
</evidence>
<dbReference type="EMBL" id="WUBL01000014">
    <property type="protein sequence ID" value="KAF2971339.1"/>
    <property type="molecule type" value="Genomic_DNA"/>
</dbReference>
<dbReference type="InterPro" id="IPR023296">
    <property type="entry name" value="Glyco_hydro_beta-prop_sf"/>
</dbReference>
<dbReference type="CDD" id="cd18622">
    <property type="entry name" value="GH32_Inu-like"/>
    <property type="match status" value="1"/>
</dbReference>
<dbReference type="GO" id="GO:0005737">
    <property type="term" value="C:cytoplasm"/>
    <property type="evidence" value="ECO:0007669"/>
    <property type="project" value="TreeGrafter"/>
</dbReference>
<sequence length="574" mass="62302">MAFLSGLALALVLSLFRGVFAQTYNEIYRPQYHFTPGKNWMNDPNGLVFHNGVYHLYYQYNPDGNTWGNISWGHATSTNLTHWTEHPVALLARGYPGELTEAFFTGTVVADPQNTSGFGTNGTVPLVAMYTSYYPTSQTLPSGKSVTGGQQAQSIAYSLDDGYTWTTYDAANPVIPTPPAPYEDQWRDFRDPFIFWHDATKKWISVISVSQLHKLLIYTSSNLKQWTLASEFGPLNAVGGVWECPSIVPLPLDGDETNIKWVAQIGLNPGGPPGVTGSGTQYIVGTFDGTRFVADPDPLSPAPTSTEPHGPNWMDYGPDFYAAATFNGLPYLSHLNIAWVNNWQYAGVIPTAPWRSMMSIARRISLKTIGGRAVLIQQPMADVASLQTKTYSSSFATVAEGNQLIPLSEKTLDVTVSFSDRAAVSSSSQFGIILRATSDLAQQTRIGYDFSTKRLFVDRSKSGNISFDGTFASTYYAPLEPASDGKVTMRILLDWSSVEVFGGQGEVAISAQIFPEDNGIDAQLFSSGGSTGDVTIDAKILGSAWGAPGAPPTTSSTTTRTATTLTTTMRSFSR</sequence>
<dbReference type="SMART" id="SM00640">
    <property type="entry name" value="Glyco_32"/>
    <property type="match status" value="1"/>
</dbReference>
<evidence type="ECO:0000256" key="2">
    <source>
        <dbReference type="ARBA" id="ARBA00022729"/>
    </source>
</evidence>
<accession>A0A7C8J5M2</accession>
<dbReference type="InterPro" id="IPR001362">
    <property type="entry name" value="Glyco_hydro_32"/>
</dbReference>
<evidence type="ECO:0000259" key="8">
    <source>
        <dbReference type="Pfam" id="PF08244"/>
    </source>
</evidence>
<proteinExistence type="inferred from homology"/>
<dbReference type="GO" id="GO:0005987">
    <property type="term" value="P:sucrose catabolic process"/>
    <property type="evidence" value="ECO:0007669"/>
    <property type="project" value="TreeGrafter"/>
</dbReference>
<dbReference type="InterPro" id="IPR018053">
    <property type="entry name" value="Glyco_hydro_32_AS"/>
</dbReference>
<keyword evidence="4 5" id="KW-0326">Glycosidase</keyword>
<dbReference type="Pfam" id="PF08244">
    <property type="entry name" value="Glyco_hydro_32C"/>
    <property type="match status" value="1"/>
</dbReference>
<evidence type="ECO:0000313" key="9">
    <source>
        <dbReference type="EMBL" id="KAF2971339.1"/>
    </source>
</evidence>
<evidence type="ECO:0000256" key="4">
    <source>
        <dbReference type="ARBA" id="ARBA00023295"/>
    </source>
</evidence>
<dbReference type="InParanoid" id="A0A7C8J5M2"/>
<dbReference type="OrthoDB" id="202537at2759"/>
<dbReference type="InterPro" id="IPR013320">
    <property type="entry name" value="ConA-like_dom_sf"/>
</dbReference>
<dbReference type="PROSITE" id="PS00609">
    <property type="entry name" value="GLYCOSYL_HYDROL_F32"/>
    <property type="match status" value="1"/>
</dbReference>
<evidence type="ECO:0008006" key="11">
    <source>
        <dbReference type="Google" id="ProtNLM"/>
    </source>
</evidence>